<reference evidence="3" key="1">
    <citation type="journal article" date="2013" name="Science">
        <title>The Amborella genome and the evolution of flowering plants.</title>
        <authorList>
            <consortium name="Amborella Genome Project"/>
        </authorList>
    </citation>
    <scope>NUCLEOTIDE SEQUENCE [LARGE SCALE GENOMIC DNA]</scope>
</reference>
<sequence>MDENRDPARGKAPMVDNEGGESESEDEKKIEVRWAEGAGPLNSKVEWACVREIASGKFQAPVYDPTTPSFTSRIVLMISDTRVEAAATFEVHLNTPYQAAEMGGTDQLLVSMGGHQNC</sequence>
<dbReference type="HOGENOM" id="CLU_2076292_0_0_1"/>
<protein>
    <submittedName>
        <fullName evidence="2">Uncharacterized protein</fullName>
    </submittedName>
</protein>
<evidence type="ECO:0000313" key="2">
    <source>
        <dbReference type="EMBL" id="ERN04755.1"/>
    </source>
</evidence>
<keyword evidence="3" id="KW-1185">Reference proteome</keyword>
<accession>W1PCJ7</accession>
<evidence type="ECO:0000256" key="1">
    <source>
        <dbReference type="SAM" id="MobiDB-lite"/>
    </source>
</evidence>
<gene>
    <name evidence="2" type="ORF">AMTR_s00140p00020630</name>
</gene>
<evidence type="ECO:0000313" key="3">
    <source>
        <dbReference type="Proteomes" id="UP000017836"/>
    </source>
</evidence>
<dbReference type="Proteomes" id="UP000017836">
    <property type="component" value="Unassembled WGS sequence"/>
</dbReference>
<dbReference type="Gramene" id="ERN04755">
    <property type="protein sequence ID" value="ERN04755"/>
    <property type="gene ID" value="AMTR_s00140p00020630"/>
</dbReference>
<dbReference type="AlphaFoldDB" id="W1PCJ7"/>
<feature type="region of interest" description="Disordered" evidence="1">
    <location>
        <begin position="1"/>
        <end position="29"/>
    </location>
</feature>
<dbReference type="EMBL" id="KI394169">
    <property type="protein sequence ID" value="ERN04755.1"/>
    <property type="molecule type" value="Genomic_DNA"/>
</dbReference>
<name>W1PCJ7_AMBTC</name>
<proteinExistence type="predicted"/>
<organism evidence="2 3">
    <name type="scientific">Amborella trichopoda</name>
    <dbReference type="NCBI Taxonomy" id="13333"/>
    <lineage>
        <taxon>Eukaryota</taxon>
        <taxon>Viridiplantae</taxon>
        <taxon>Streptophyta</taxon>
        <taxon>Embryophyta</taxon>
        <taxon>Tracheophyta</taxon>
        <taxon>Spermatophyta</taxon>
        <taxon>Magnoliopsida</taxon>
        <taxon>Amborellales</taxon>
        <taxon>Amborellaceae</taxon>
        <taxon>Amborella</taxon>
    </lineage>
</organism>